<protein>
    <submittedName>
        <fullName evidence="2">Uncharacterized protein</fullName>
    </submittedName>
</protein>
<name>A0A1F6N4S2_9BACT</name>
<sequence length="204" mass="22427">MSDSETKFHQDPGVSSIDTEDSESTAMIIAQKWAAGIPAEDRDLKEWTPEQMEGLLYIKNISAENSGSHTFATTDYLGNLPHSVFEALYDEAKTKNDVSRVCREIAADPLFAANQIHKIRILGEKGLPESVVRAVQLIIISEGQKPGVHIFGELADSIDAAETKDDIIPILNGPIRDELKSLEGRARDNVRREAVHLLIGLLSP</sequence>
<dbReference type="AlphaFoldDB" id="A0A1F6N4S2"/>
<organism evidence="2 3">
    <name type="scientific">Candidatus Magasanikbacteria bacterium RIFCSPLOWO2_01_FULL_40_15</name>
    <dbReference type="NCBI Taxonomy" id="1798686"/>
    <lineage>
        <taxon>Bacteria</taxon>
        <taxon>Candidatus Magasanikiibacteriota</taxon>
    </lineage>
</organism>
<proteinExistence type="predicted"/>
<evidence type="ECO:0000313" key="2">
    <source>
        <dbReference type="EMBL" id="OGH78882.1"/>
    </source>
</evidence>
<feature type="region of interest" description="Disordered" evidence="1">
    <location>
        <begin position="1"/>
        <end position="23"/>
    </location>
</feature>
<evidence type="ECO:0000256" key="1">
    <source>
        <dbReference type="SAM" id="MobiDB-lite"/>
    </source>
</evidence>
<reference evidence="2 3" key="1">
    <citation type="journal article" date="2016" name="Nat. Commun.">
        <title>Thousands of microbial genomes shed light on interconnected biogeochemical processes in an aquifer system.</title>
        <authorList>
            <person name="Anantharaman K."/>
            <person name="Brown C.T."/>
            <person name="Hug L.A."/>
            <person name="Sharon I."/>
            <person name="Castelle C.J."/>
            <person name="Probst A.J."/>
            <person name="Thomas B.C."/>
            <person name="Singh A."/>
            <person name="Wilkins M.J."/>
            <person name="Karaoz U."/>
            <person name="Brodie E.L."/>
            <person name="Williams K.H."/>
            <person name="Hubbard S.S."/>
            <person name="Banfield J.F."/>
        </authorList>
    </citation>
    <scope>NUCLEOTIDE SEQUENCE [LARGE SCALE GENOMIC DNA]</scope>
</reference>
<comment type="caution">
    <text evidence="2">The sequence shown here is derived from an EMBL/GenBank/DDBJ whole genome shotgun (WGS) entry which is preliminary data.</text>
</comment>
<dbReference type="Proteomes" id="UP000177040">
    <property type="component" value="Unassembled WGS sequence"/>
</dbReference>
<evidence type="ECO:0000313" key="3">
    <source>
        <dbReference type="Proteomes" id="UP000177040"/>
    </source>
</evidence>
<feature type="compositionally biased region" description="Basic and acidic residues" evidence="1">
    <location>
        <begin position="1"/>
        <end position="10"/>
    </location>
</feature>
<gene>
    <name evidence="2" type="ORF">A2983_00955</name>
</gene>
<accession>A0A1F6N4S2</accession>
<dbReference type="EMBL" id="MFQH01000001">
    <property type="protein sequence ID" value="OGH78882.1"/>
    <property type="molecule type" value="Genomic_DNA"/>
</dbReference>